<accession>A0A1C7M6T6</accession>
<dbReference type="PANTHER" id="PTHR37487:SF2">
    <property type="entry name" value="EXPRESSED PROTEIN"/>
    <property type="match status" value="1"/>
</dbReference>
<evidence type="ECO:0000313" key="4">
    <source>
        <dbReference type="Proteomes" id="UP000092993"/>
    </source>
</evidence>
<dbReference type="PANTHER" id="PTHR37487">
    <property type="entry name" value="CHROMOSOME 1, WHOLE GENOME SHOTGUN SEQUENCE"/>
    <property type="match status" value="1"/>
</dbReference>
<keyword evidence="2" id="KW-0732">Signal</keyword>
<evidence type="ECO:0000256" key="1">
    <source>
        <dbReference type="SAM" id="MobiDB-lite"/>
    </source>
</evidence>
<dbReference type="OMA" id="DIFACEG"/>
<dbReference type="OrthoDB" id="3259746at2759"/>
<organism evidence="3 4">
    <name type="scientific">Grifola frondosa</name>
    <name type="common">Maitake</name>
    <name type="synonym">Polyporus frondosus</name>
    <dbReference type="NCBI Taxonomy" id="5627"/>
    <lineage>
        <taxon>Eukaryota</taxon>
        <taxon>Fungi</taxon>
        <taxon>Dikarya</taxon>
        <taxon>Basidiomycota</taxon>
        <taxon>Agaricomycotina</taxon>
        <taxon>Agaricomycetes</taxon>
        <taxon>Polyporales</taxon>
        <taxon>Grifolaceae</taxon>
        <taxon>Grifola</taxon>
    </lineage>
</organism>
<protein>
    <submittedName>
        <fullName evidence="3">Uncharacterized protein</fullName>
    </submittedName>
</protein>
<dbReference type="Proteomes" id="UP000092993">
    <property type="component" value="Unassembled WGS sequence"/>
</dbReference>
<feature type="chain" id="PRO_5008888960" evidence="2">
    <location>
        <begin position="22"/>
        <end position="192"/>
    </location>
</feature>
<proteinExistence type="predicted"/>
<sequence>MFTTLVSAALFSTLAIQGCQNAQITWDNTNAASYNLIVVPSADPCNSVIADLGDHTTTHITWKVQLAAGTDVMLSLEDSNGDEAWSGAITVEGSNDTSCLPGAKSSEAAASTTASSASHTSSTTAASAHCSPSSDATTTAASTSTSSGAVAVGAANAGIQPFGSSNGAFAMRQLNTPVLALSAVAALFALSL</sequence>
<dbReference type="EMBL" id="LUGG01000009">
    <property type="protein sequence ID" value="OBZ72532.1"/>
    <property type="molecule type" value="Genomic_DNA"/>
</dbReference>
<gene>
    <name evidence="3" type="ORF">A0H81_07604</name>
</gene>
<feature type="region of interest" description="Disordered" evidence="1">
    <location>
        <begin position="110"/>
        <end position="141"/>
    </location>
</feature>
<dbReference type="AlphaFoldDB" id="A0A1C7M6T6"/>
<evidence type="ECO:0000313" key="3">
    <source>
        <dbReference type="EMBL" id="OBZ72532.1"/>
    </source>
</evidence>
<reference evidence="3 4" key="1">
    <citation type="submission" date="2016-03" db="EMBL/GenBank/DDBJ databases">
        <title>Whole genome sequencing of Grifola frondosa 9006-11.</title>
        <authorList>
            <person name="Min B."/>
            <person name="Park H."/>
            <person name="Kim J.-G."/>
            <person name="Cho H."/>
            <person name="Oh Y.-L."/>
            <person name="Kong W.-S."/>
            <person name="Choi I.-G."/>
        </authorList>
    </citation>
    <scope>NUCLEOTIDE SEQUENCE [LARGE SCALE GENOMIC DNA]</scope>
    <source>
        <strain evidence="3 4">9006-11</strain>
    </source>
</reference>
<name>A0A1C7M6T6_GRIFR</name>
<evidence type="ECO:0000256" key="2">
    <source>
        <dbReference type="SAM" id="SignalP"/>
    </source>
</evidence>
<keyword evidence="4" id="KW-1185">Reference proteome</keyword>
<comment type="caution">
    <text evidence="3">The sequence shown here is derived from an EMBL/GenBank/DDBJ whole genome shotgun (WGS) entry which is preliminary data.</text>
</comment>
<feature type="signal peptide" evidence="2">
    <location>
        <begin position="1"/>
        <end position="21"/>
    </location>
</feature>